<dbReference type="EMBL" id="JBHMAX010000005">
    <property type="protein sequence ID" value="MFB9730961.1"/>
    <property type="molecule type" value="Genomic_DNA"/>
</dbReference>
<accession>A0ABV5UZH5</accession>
<keyword evidence="1" id="KW-0812">Transmembrane</keyword>
<feature type="transmembrane region" description="Helical" evidence="1">
    <location>
        <begin position="85"/>
        <end position="105"/>
    </location>
</feature>
<name>A0ABV5UZH5_9MICO</name>
<reference evidence="2 3" key="1">
    <citation type="submission" date="2024-09" db="EMBL/GenBank/DDBJ databases">
        <authorList>
            <person name="Sun Q."/>
            <person name="Mori K."/>
        </authorList>
    </citation>
    <scope>NUCLEOTIDE SEQUENCE [LARGE SCALE GENOMIC DNA]</scope>
    <source>
        <strain evidence="2 3">JCM 12763</strain>
    </source>
</reference>
<feature type="transmembrane region" description="Helical" evidence="1">
    <location>
        <begin position="52"/>
        <end position="76"/>
    </location>
</feature>
<gene>
    <name evidence="2" type="ORF">ACFFN0_02760</name>
</gene>
<evidence type="ECO:0000313" key="2">
    <source>
        <dbReference type="EMBL" id="MFB9730961.1"/>
    </source>
</evidence>
<keyword evidence="3" id="KW-1185">Reference proteome</keyword>
<dbReference type="Proteomes" id="UP001589613">
    <property type="component" value="Unassembled WGS sequence"/>
</dbReference>
<evidence type="ECO:0000256" key="1">
    <source>
        <dbReference type="SAM" id="Phobius"/>
    </source>
</evidence>
<keyword evidence="1" id="KW-1133">Transmembrane helix</keyword>
<proteinExistence type="predicted"/>
<feature type="transmembrane region" description="Helical" evidence="1">
    <location>
        <begin position="21"/>
        <end position="46"/>
    </location>
</feature>
<evidence type="ECO:0000313" key="3">
    <source>
        <dbReference type="Proteomes" id="UP001589613"/>
    </source>
</evidence>
<dbReference type="RefSeq" id="WP_141339210.1">
    <property type="nucleotide sequence ID" value="NZ_JBHMAX010000005.1"/>
</dbReference>
<organism evidence="2 3">
    <name type="scientific">Ornithinimicrobium kibberense</name>
    <dbReference type="NCBI Taxonomy" id="282060"/>
    <lineage>
        <taxon>Bacteria</taxon>
        <taxon>Bacillati</taxon>
        <taxon>Actinomycetota</taxon>
        <taxon>Actinomycetes</taxon>
        <taxon>Micrococcales</taxon>
        <taxon>Ornithinimicrobiaceae</taxon>
        <taxon>Ornithinimicrobium</taxon>
    </lineage>
</organism>
<protein>
    <submittedName>
        <fullName evidence="2">Uncharacterized protein</fullName>
    </submittedName>
</protein>
<keyword evidence="1" id="KW-0472">Membrane</keyword>
<sequence length="111" mass="11592">MATTPAGRVPRSTSEGTITTSGLVWGLLLGLPAGFALQLVLGIALGPLVERWAMVAYLDFLSPVPAGAIAVVVVLVPRLRETGSGFLLGLTLGMVAEALLLWWWISSTFGS</sequence>
<comment type="caution">
    <text evidence="2">The sequence shown here is derived from an EMBL/GenBank/DDBJ whole genome shotgun (WGS) entry which is preliminary data.</text>
</comment>